<keyword evidence="2" id="KW-1185">Reference proteome</keyword>
<keyword evidence="1" id="KW-0732">Signal</keyword>
<accession>A0A0N5BS31</accession>
<feature type="chain" id="PRO_5005895084" evidence="1">
    <location>
        <begin position="25"/>
        <end position="138"/>
    </location>
</feature>
<name>A0A0N5BS31_STREA</name>
<protein>
    <submittedName>
        <fullName evidence="3">Uncharacterized protein</fullName>
    </submittedName>
</protein>
<proteinExistence type="predicted"/>
<feature type="signal peptide" evidence="1">
    <location>
        <begin position="1"/>
        <end position="24"/>
    </location>
</feature>
<dbReference type="AlphaFoldDB" id="A0A0N5BS31"/>
<sequence>MRFLTCLLVTIFLITLHFVPKGLCRNLNEHYLSGKTDVNGRYKRQTYQDKNSYNLNNNYKGSNYDTYDPYYGGQYSGNKNSYNQYSQNSYPPTNYYAKPQYTRKSPEVVHFERFLSLIKDELVYSFIAYLDGRIYNKY</sequence>
<evidence type="ECO:0000313" key="3">
    <source>
        <dbReference type="WBParaSite" id="SPAL_0000867650.1"/>
    </source>
</evidence>
<reference evidence="3" key="1">
    <citation type="submission" date="2017-02" db="UniProtKB">
        <authorList>
            <consortium name="WormBaseParasite"/>
        </authorList>
    </citation>
    <scope>IDENTIFICATION</scope>
</reference>
<dbReference type="Proteomes" id="UP000046392">
    <property type="component" value="Unplaced"/>
</dbReference>
<evidence type="ECO:0000313" key="2">
    <source>
        <dbReference type="Proteomes" id="UP000046392"/>
    </source>
</evidence>
<evidence type="ECO:0000256" key="1">
    <source>
        <dbReference type="SAM" id="SignalP"/>
    </source>
</evidence>
<organism evidence="2 3">
    <name type="scientific">Strongyloides papillosus</name>
    <name type="common">Intestinal threadworm</name>
    <dbReference type="NCBI Taxonomy" id="174720"/>
    <lineage>
        <taxon>Eukaryota</taxon>
        <taxon>Metazoa</taxon>
        <taxon>Ecdysozoa</taxon>
        <taxon>Nematoda</taxon>
        <taxon>Chromadorea</taxon>
        <taxon>Rhabditida</taxon>
        <taxon>Tylenchina</taxon>
        <taxon>Panagrolaimomorpha</taxon>
        <taxon>Strongyloidoidea</taxon>
        <taxon>Strongyloididae</taxon>
        <taxon>Strongyloides</taxon>
    </lineage>
</organism>
<dbReference type="WBParaSite" id="SPAL_0000867650.1">
    <property type="protein sequence ID" value="SPAL_0000867650.1"/>
    <property type="gene ID" value="SPAL_0000867650"/>
</dbReference>